<dbReference type="Gene3D" id="1.10.10.60">
    <property type="entry name" value="Homeodomain-like"/>
    <property type="match status" value="1"/>
</dbReference>
<name>A0A1I7XJL1_HETBA</name>
<evidence type="ECO:0000313" key="3">
    <source>
        <dbReference type="Proteomes" id="UP000095283"/>
    </source>
</evidence>
<dbReference type="InterPro" id="IPR048703">
    <property type="entry name" value="Tnp_Tc3-like_HTH"/>
</dbReference>
<dbReference type="GO" id="GO:0005634">
    <property type="term" value="C:nucleus"/>
    <property type="evidence" value="ECO:0007669"/>
    <property type="project" value="UniProtKB-SubCell"/>
</dbReference>
<evidence type="ECO:0000313" key="4">
    <source>
        <dbReference type="WBParaSite" id="Hba_17951"/>
    </source>
</evidence>
<feature type="domain" description="Transposable element Tc3 transposase-like DNA-binding HTH" evidence="2">
    <location>
        <begin position="65"/>
        <end position="100"/>
    </location>
</feature>
<sequence length="107" mass="12132">MGRASPLSLDERGQIKVLSTTGYTVKQIADVVKHSRKDIMNFLRHQEEYRTKKSNGRRNKLNDGEKREILWTASNSTISIVGIRRTCGIDAAESTVWRMLGKCPNIV</sequence>
<dbReference type="Proteomes" id="UP000095283">
    <property type="component" value="Unplaced"/>
</dbReference>
<proteinExistence type="predicted"/>
<organism evidence="3 4">
    <name type="scientific">Heterorhabditis bacteriophora</name>
    <name type="common">Entomopathogenic nematode worm</name>
    <dbReference type="NCBI Taxonomy" id="37862"/>
    <lineage>
        <taxon>Eukaryota</taxon>
        <taxon>Metazoa</taxon>
        <taxon>Ecdysozoa</taxon>
        <taxon>Nematoda</taxon>
        <taxon>Chromadorea</taxon>
        <taxon>Rhabditida</taxon>
        <taxon>Rhabditina</taxon>
        <taxon>Rhabditomorpha</taxon>
        <taxon>Strongyloidea</taxon>
        <taxon>Heterorhabditidae</taxon>
        <taxon>Heterorhabditis</taxon>
    </lineage>
</organism>
<accession>A0A1I7XJL1</accession>
<dbReference type="InterPro" id="IPR009057">
    <property type="entry name" value="Homeodomain-like_sf"/>
</dbReference>
<dbReference type="AlphaFoldDB" id="A0A1I7XJL1"/>
<dbReference type="Pfam" id="PF21517">
    <property type="entry name" value="HTH_Tnp_Tc3_2_like"/>
    <property type="match status" value="1"/>
</dbReference>
<reference evidence="4" key="1">
    <citation type="submission" date="2016-11" db="UniProtKB">
        <authorList>
            <consortium name="WormBaseParasite"/>
        </authorList>
    </citation>
    <scope>IDENTIFICATION</scope>
</reference>
<evidence type="ECO:0000259" key="2">
    <source>
        <dbReference type="Pfam" id="PF21517"/>
    </source>
</evidence>
<keyword evidence="3" id="KW-1185">Reference proteome</keyword>
<dbReference type="WBParaSite" id="Hba_17951">
    <property type="protein sequence ID" value="Hba_17951"/>
    <property type="gene ID" value="Hba_17951"/>
</dbReference>
<dbReference type="InterPro" id="IPR036388">
    <property type="entry name" value="WH-like_DNA-bd_sf"/>
</dbReference>
<dbReference type="Gene3D" id="1.10.10.10">
    <property type="entry name" value="Winged helix-like DNA-binding domain superfamily/Winged helix DNA-binding domain"/>
    <property type="match status" value="1"/>
</dbReference>
<protein>
    <submittedName>
        <fullName evidence="4">HTH_38 domain-containing protein</fullName>
    </submittedName>
</protein>
<comment type="subcellular location">
    <subcellularLocation>
        <location evidence="1">Nucleus</location>
    </subcellularLocation>
</comment>
<dbReference type="SUPFAM" id="SSF46689">
    <property type="entry name" value="Homeodomain-like"/>
    <property type="match status" value="1"/>
</dbReference>
<evidence type="ECO:0000256" key="1">
    <source>
        <dbReference type="ARBA" id="ARBA00004123"/>
    </source>
</evidence>